<comment type="caution">
    <text evidence="3">The sequence shown here is derived from an EMBL/GenBank/DDBJ whole genome shotgun (WGS) entry which is preliminary data.</text>
</comment>
<dbReference type="EMBL" id="MIJZ01000012">
    <property type="protein sequence ID" value="OEG11767.1"/>
    <property type="molecule type" value="Genomic_DNA"/>
</dbReference>
<dbReference type="Proteomes" id="UP000094068">
    <property type="component" value="Unassembled WGS sequence"/>
</dbReference>
<evidence type="ECO:0000256" key="2">
    <source>
        <dbReference type="SAM" id="Phobius"/>
    </source>
</evidence>
<evidence type="ECO:0000313" key="3">
    <source>
        <dbReference type="EMBL" id="OEG11767.1"/>
    </source>
</evidence>
<evidence type="ECO:0000256" key="1">
    <source>
        <dbReference type="SAM" id="Coils"/>
    </source>
</evidence>
<gene>
    <name evidence="3" type="ORF">BCR21_05920</name>
</gene>
<sequence length="271" mass="31121">MVKSNWVVKGIYIMVILVSICICFLGIRSNTNQEQRRKVEHAKSTIKEEAARIKRLNKKISQFYQNDQEEFLADPIEKEELRDVERSIITLKTEAIDFGIESKDFSANTSEVTQGKKELMVKMEDIKNKRDIQNQVTELLVQAPIDWTAGNGEIVIKETTTAEKISKIRNNISKTETQWSTAVTTFLDEMDTQVKQYKDIKQSIDMMERDGGLTSDATIENIILIFNQLPQIKNETLKKELFDKLDIIDKQLEKQEIGDLVSGQEEVPSSE</sequence>
<feature type="transmembrane region" description="Helical" evidence="2">
    <location>
        <begin position="6"/>
        <end position="27"/>
    </location>
</feature>
<keyword evidence="2" id="KW-1133">Transmembrane helix</keyword>
<dbReference type="STRING" id="903984.BCR21_05920"/>
<evidence type="ECO:0000313" key="4">
    <source>
        <dbReference type="Proteomes" id="UP000094068"/>
    </source>
</evidence>
<accession>A0A1E5GGH9</accession>
<dbReference type="AlphaFoldDB" id="A0A1E5GGH9"/>
<keyword evidence="1" id="KW-0175">Coiled coil</keyword>
<keyword evidence="2" id="KW-0812">Transmembrane</keyword>
<name>A0A1E5GGH9_9ENTE</name>
<reference evidence="4" key="1">
    <citation type="submission" date="2016-09" db="EMBL/GenBank/DDBJ databases">
        <authorList>
            <person name="Gulvik C.A."/>
        </authorList>
    </citation>
    <scope>NUCLEOTIDE SEQUENCE [LARGE SCALE GENOMIC DNA]</scope>
    <source>
        <strain evidence="4">DSM 23328</strain>
    </source>
</reference>
<feature type="coiled-coil region" evidence="1">
    <location>
        <begin position="32"/>
        <end position="66"/>
    </location>
</feature>
<organism evidence="3 4">
    <name type="scientific">Enterococcus ureasiticus</name>
    <dbReference type="NCBI Taxonomy" id="903984"/>
    <lineage>
        <taxon>Bacteria</taxon>
        <taxon>Bacillati</taxon>
        <taxon>Bacillota</taxon>
        <taxon>Bacilli</taxon>
        <taxon>Lactobacillales</taxon>
        <taxon>Enterococcaceae</taxon>
        <taxon>Enterococcus</taxon>
    </lineage>
</organism>
<proteinExistence type="predicted"/>
<keyword evidence="2" id="KW-0472">Membrane</keyword>
<keyword evidence="4" id="KW-1185">Reference proteome</keyword>
<dbReference type="OrthoDB" id="2194564at2"/>
<dbReference type="RefSeq" id="WP_069645623.1">
    <property type="nucleotide sequence ID" value="NZ_MIJZ01000012.1"/>
</dbReference>
<protein>
    <recommendedName>
        <fullName evidence="5">MapZ extracellular domain-containing protein</fullName>
    </recommendedName>
</protein>
<evidence type="ECO:0008006" key="5">
    <source>
        <dbReference type="Google" id="ProtNLM"/>
    </source>
</evidence>